<feature type="domain" description="Reverse transcriptase" evidence="1">
    <location>
        <begin position="76"/>
        <end position="189"/>
    </location>
</feature>
<dbReference type="RefSeq" id="WP_268044391.1">
    <property type="nucleotide sequence ID" value="NZ_CP104064.1"/>
</dbReference>
<dbReference type="Pfam" id="PF00078">
    <property type="entry name" value="RVT_1"/>
    <property type="match status" value="1"/>
</dbReference>
<sequence length="220" mass="25083">MIVRHEPRFIEQIATKDNLLKAWGHVRNGRKRGSPDLRAMKEIEDRKNGSGEFVTSIRDQLLDGTYTPEPVRRQQIEKAPGEYRNLGIPTIRDRVAQYAVAHVIEPSLEKTFSNDSFGFRPHRTAHDALAVLEQEIQAGNGYIVEVDLTLYFDTIPHNRLLELLYTELRDESIVELISRWLSAGVMVEGELEPSLCGAPQADHCLRCYRTCISTNWINIG</sequence>
<dbReference type="InterPro" id="IPR051083">
    <property type="entry name" value="GrpII_Intron_Splice-Mob/Def"/>
</dbReference>
<keyword evidence="2" id="KW-0808">Transferase</keyword>
<accession>A0ABY6Z270</accession>
<evidence type="ECO:0000313" key="3">
    <source>
        <dbReference type="Proteomes" id="UP001164803"/>
    </source>
</evidence>
<organism evidence="2 3">
    <name type="scientific">Alicyclobacillus dauci</name>
    <dbReference type="NCBI Taxonomy" id="1475485"/>
    <lineage>
        <taxon>Bacteria</taxon>
        <taxon>Bacillati</taxon>
        <taxon>Bacillota</taxon>
        <taxon>Bacilli</taxon>
        <taxon>Bacillales</taxon>
        <taxon>Alicyclobacillaceae</taxon>
        <taxon>Alicyclobacillus</taxon>
    </lineage>
</organism>
<reference evidence="2" key="1">
    <citation type="submission" date="2022-08" db="EMBL/GenBank/DDBJ databases">
        <title>Alicyclobacillus dauci DSM2870, complete genome.</title>
        <authorList>
            <person name="Wang Q."/>
            <person name="Cai R."/>
            <person name="Wang Z."/>
        </authorList>
    </citation>
    <scope>NUCLEOTIDE SEQUENCE</scope>
    <source>
        <strain evidence="2">DSM 28700</strain>
    </source>
</reference>
<dbReference type="SUPFAM" id="SSF56672">
    <property type="entry name" value="DNA/RNA polymerases"/>
    <property type="match status" value="1"/>
</dbReference>
<proteinExistence type="predicted"/>
<dbReference type="CDD" id="cd01651">
    <property type="entry name" value="RT_G2_intron"/>
    <property type="match status" value="1"/>
</dbReference>
<evidence type="ECO:0000259" key="1">
    <source>
        <dbReference type="Pfam" id="PF00078"/>
    </source>
</evidence>
<evidence type="ECO:0000313" key="2">
    <source>
        <dbReference type="EMBL" id="WAH36975.1"/>
    </source>
</evidence>
<keyword evidence="2" id="KW-0695">RNA-directed DNA polymerase</keyword>
<dbReference type="InterPro" id="IPR000477">
    <property type="entry name" value="RT_dom"/>
</dbReference>
<dbReference type="PANTHER" id="PTHR34047:SF8">
    <property type="entry name" value="PROTEIN YKFC"/>
    <property type="match status" value="1"/>
</dbReference>
<keyword evidence="3" id="KW-1185">Reference proteome</keyword>
<name>A0ABY6Z270_9BACL</name>
<gene>
    <name evidence="2" type="ORF">NZD86_22925</name>
</gene>
<keyword evidence="2" id="KW-0548">Nucleotidyltransferase</keyword>
<dbReference type="Proteomes" id="UP001164803">
    <property type="component" value="Chromosome"/>
</dbReference>
<dbReference type="EMBL" id="CP104064">
    <property type="protein sequence ID" value="WAH36975.1"/>
    <property type="molecule type" value="Genomic_DNA"/>
</dbReference>
<dbReference type="InterPro" id="IPR043502">
    <property type="entry name" value="DNA/RNA_pol_sf"/>
</dbReference>
<dbReference type="PANTHER" id="PTHR34047">
    <property type="entry name" value="NUCLEAR INTRON MATURASE 1, MITOCHONDRIAL-RELATED"/>
    <property type="match status" value="1"/>
</dbReference>
<protein>
    <submittedName>
        <fullName evidence="2">Reverse transcriptase domain-containing protein</fullName>
    </submittedName>
</protein>
<dbReference type="GO" id="GO:0003964">
    <property type="term" value="F:RNA-directed DNA polymerase activity"/>
    <property type="evidence" value="ECO:0007669"/>
    <property type="project" value="UniProtKB-KW"/>
</dbReference>